<feature type="region of interest" description="Disordered" evidence="1">
    <location>
        <begin position="34"/>
        <end position="77"/>
    </location>
</feature>
<evidence type="ECO:0000313" key="3">
    <source>
        <dbReference type="Proteomes" id="UP001500305"/>
    </source>
</evidence>
<dbReference type="EMBL" id="BAAATR010000017">
    <property type="protein sequence ID" value="GAA2252781.1"/>
    <property type="molecule type" value="Genomic_DNA"/>
</dbReference>
<reference evidence="3" key="1">
    <citation type="journal article" date="2019" name="Int. J. Syst. Evol. Microbiol.">
        <title>The Global Catalogue of Microorganisms (GCM) 10K type strain sequencing project: providing services to taxonomists for standard genome sequencing and annotation.</title>
        <authorList>
            <consortium name="The Broad Institute Genomics Platform"/>
            <consortium name="The Broad Institute Genome Sequencing Center for Infectious Disease"/>
            <person name="Wu L."/>
            <person name="Ma J."/>
        </authorList>
    </citation>
    <scope>NUCLEOTIDE SEQUENCE [LARGE SCALE GENOMIC DNA]</scope>
    <source>
        <strain evidence="3">JCM 7356</strain>
    </source>
</reference>
<keyword evidence="3" id="KW-1185">Reference proteome</keyword>
<organism evidence="2 3">
    <name type="scientific">Kitasatospora cystarginea</name>
    <dbReference type="NCBI Taxonomy" id="58350"/>
    <lineage>
        <taxon>Bacteria</taxon>
        <taxon>Bacillati</taxon>
        <taxon>Actinomycetota</taxon>
        <taxon>Actinomycetes</taxon>
        <taxon>Kitasatosporales</taxon>
        <taxon>Streptomycetaceae</taxon>
        <taxon>Kitasatospora</taxon>
    </lineage>
</organism>
<name>A0ABP5R6F5_9ACTN</name>
<protein>
    <submittedName>
        <fullName evidence="2">Uncharacterized protein</fullName>
    </submittedName>
</protein>
<dbReference type="Proteomes" id="UP001500305">
    <property type="component" value="Unassembled WGS sequence"/>
</dbReference>
<evidence type="ECO:0000313" key="2">
    <source>
        <dbReference type="EMBL" id="GAA2252781.1"/>
    </source>
</evidence>
<accession>A0ABP5R6F5</accession>
<evidence type="ECO:0000256" key="1">
    <source>
        <dbReference type="SAM" id="MobiDB-lite"/>
    </source>
</evidence>
<feature type="compositionally biased region" description="Polar residues" evidence="1">
    <location>
        <begin position="40"/>
        <end position="49"/>
    </location>
</feature>
<comment type="caution">
    <text evidence="2">The sequence shown here is derived from an EMBL/GenBank/DDBJ whole genome shotgun (WGS) entry which is preliminary data.</text>
</comment>
<sequence>MQTISWIWWKSISGRTVRPTEAAGNRITASGRPLARHFSETQNRTVSRSARSKPSGRISPAVTRLQMPCRTPPLKAL</sequence>
<gene>
    <name evidence="2" type="ORF">GCM10010430_40660</name>
</gene>
<proteinExistence type="predicted"/>